<feature type="chain" id="PRO_5032624401" description="C-type lectin domain-containing protein" evidence="5">
    <location>
        <begin position="17"/>
        <end position="1156"/>
    </location>
</feature>
<evidence type="ECO:0000256" key="2">
    <source>
        <dbReference type="ARBA" id="ARBA00022734"/>
    </source>
</evidence>
<evidence type="ECO:0000256" key="4">
    <source>
        <dbReference type="SAM" id="MobiDB-lite"/>
    </source>
</evidence>
<comment type="caution">
    <text evidence="7">The sequence shown here is derived from an EMBL/GenBank/DDBJ whole genome shotgun (WGS) entry which is preliminary data.</text>
</comment>
<dbReference type="GO" id="GO:0016491">
    <property type="term" value="F:oxidoreductase activity"/>
    <property type="evidence" value="ECO:0007669"/>
    <property type="project" value="InterPro"/>
</dbReference>
<dbReference type="GO" id="GO:0046872">
    <property type="term" value="F:metal ion binding"/>
    <property type="evidence" value="ECO:0007669"/>
    <property type="project" value="UniProtKB-KW"/>
</dbReference>
<dbReference type="PROSITE" id="PS50041">
    <property type="entry name" value="C_TYPE_LECTIN_2"/>
    <property type="match status" value="1"/>
</dbReference>
<keyword evidence="1" id="KW-0479">Metal-binding</keyword>
<dbReference type="PANTHER" id="PTHR11474">
    <property type="entry name" value="TYROSINASE FAMILY MEMBER"/>
    <property type="match status" value="1"/>
</dbReference>
<evidence type="ECO:0000313" key="7">
    <source>
        <dbReference type="EMBL" id="VDI47542.1"/>
    </source>
</evidence>
<keyword evidence="2" id="KW-0430">Lectin</keyword>
<dbReference type="PANTHER" id="PTHR11474:SF126">
    <property type="entry name" value="TYROSINASE-LIKE PROTEIN TYR-1-RELATED"/>
    <property type="match status" value="1"/>
</dbReference>
<dbReference type="Gene3D" id="3.10.100.10">
    <property type="entry name" value="Mannose-Binding Protein A, subunit A"/>
    <property type="match status" value="1"/>
</dbReference>
<feature type="region of interest" description="Disordered" evidence="4">
    <location>
        <begin position="858"/>
        <end position="878"/>
    </location>
</feature>
<dbReference type="OrthoDB" id="6132182at2759"/>
<dbReference type="InterPro" id="IPR050316">
    <property type="entry name" value="Tyrosinase/Hemocyanin"/>
</dbReference>
<organism evidence="7 8">
    <name type="scientific">Mytilus galloprovincialis</name>
    <name type="common">Mediterranean mussel</name>
    <dbReference type="NCBI Taxonomy" id="29158"/>
    <lineage>
        <taxon>Eukaryota</taxon>
        <taxon>Metazoa</taxon>
        <taxon>Spiralia</taxon>
        <taxon>Lophotrochozoa</taxon>
        <taxon>Mollusca</taxon>
        <taxon>Bivalvia</taxon>
        <taxon>Autobranchia</taxon>
        <taxon>Pteriomorphia</taxon>
        <taxon>Mytilida</taxon>
        <taxon>Mytiloidea</taxon>
        <taxon>Mytilidae</taxon>
        <taxon>Mytilinae</taxon>
        <taxon>Mytilus</taxon>
    </lineage>
</organism>
<keyword evidence="5" id="KW-0732">Signal</keyword>
<dbReference type="SMART" id="SM00034">
    <property type="entry name" value="CLECT"/>
    <property type="match status" value="1"/>
</dbReference>
<evidence type="ECO:0000256" key="3">
    <source>
        <dbReference type="ARBA" id="ARBA00023008"/>
    </source>
</evidence>
<dbReference type="AlphaFoldDB" id="A0A8B6FC39"/>
<evidence type="ECO:0000256" key="1">
    <source>
        <dbReference type="ARBA" id="ARBA00022723"/>
    </source>
</evidence>
<feature type="compositionally biased region" description="Polar residues" evidence="4">
    <location>
        <begin position="713"/>
        <end position="745"/>
    </location>
</feature>
<dbReference type="Pfam" id="PF00264">
    <property type="entry name" value="Tyrosinase"/>
    <property type="match status" value="1"/>
</dbReference>
<feature type="compositionally biased region" description="Low complexity" evidence="4">
    <location>
        <begin position="746"/>
        <end position="766"/>
    </location>
</feature>
<dbReference type="GO" id="GO:0030246">
    <property type="term" value="F:carbohydrate binding"/>
    <property type="evidence" value="ECO:0007669"/>
    <property type="project" value="UniProtKB-KW"/>
</dbReference>
<evidence type="ECO:0000259" key="6">
    <source>
        <dbReference type="PROSITE" id="PS50041"/>
    </source>
</evidence>
<feature type="compositionally biased region" description="Low complexity" evidence="4">
    <location>
        <begin position="96"/>
        <end position="110"/>
    </location>
</feature>
<gene>
    <name evidence="7" type="ORF">MGAL_10B029072</name>
</gene>
<dbReference type="EMBL" id="UYJE01006619">
    <property type="protein sequence ID" value="VDI47542.1"/>
    <property type="molecule type" value="Genomic_DNA"/>
</dbReference>
<dbReference type="CDD" id="cd03590">
    <property type="entry name" value="CLECT_DC-SIGN_like"/>
    <property type="match status" value="1"/>
</dbReference>
<keyword evidence="8" id="KW-1185">Reference proteome</keyword>
<dbReference type="InterPro" id="IPR001304">
    <property type="entry name" value="C-type_lectin-like"/>
</dbReference>
<feature type="signal peptide" evidence="5">
    <location>
        <begin position="1"/>
        <end position="16"/>
    </location>
</feature>
<evidence type="ECO:0000313" key="8">
    <source>
        <dbReference type="Proteomes" id="UP000596742"/>
    </source>
</evidence>
<dbReference type="InterPro" id="IPR033989">
    <property type="entry name" value="CD209-like_CTLD"/>
</dbReference>
<feature type="compositionally biased region" description="Polar residues" evidence="4">
    <location>
        <begin position="679"/>
        <end position="703"/>
    </location>
</feature>
<feature type="domain" description="C-type lectin" evidence="6">
    <location>
        <begin position="1022"/>
        <end position="1133"/>
    </location>
</feature>
<dbReference type="InterPro" id="IPR008922">
    <property type="entry name" value="Di-copper_centre_dom_sf"/>
</dbReference>
<protein>
    <recommendedName>
        <fullName evidence="6">C-type lectin domain-containing protein</fullName>
    </recommendedName>
</protein>
<dbReference type="Pfam" id="PF00059">
    <property type="entry name" value="Lectin_C"/>
    <property type="match status" value="1"/>
</dbReference>
<dbReference type="Proteomes" id="UP000596742">
    <property type="component" value="Unassembled WGS sequence"/>
</dbReference>
<feature type="region of interest" description="Disordered" evidence="4">
    <location>
        <begin position="96"/>
        <end position="116"/>
    </location>
</feature>
<dbReference type="SUPFAM" id="SSF56436">
    <property type="entry name" value="C-type lectin-like"/>
    <property type="match status" value="1"/>
</dbReference>
<keyword evidence="3" id="KW-0186">Copper</keyword>
<proteinExistence type="predicted"/>
<feature type="region of interest" description="Disordered" evidence="4">
    <location>
        <begin position="679"/>
        <end position="845"/>
    </location>
</feature>
<sequence>MHAFIFLTLIIGTTRALIEEIPLPNELSICFESLSRKNDMTKVPCTEIQWLCMQKSLWRLVDHSIMNISDADRKWIDAILQIPDFRSATSAAAAASTTGTGTATATATGSGRKRRQAAASLRIRTEYRMLNDLERDQYHRAVNTLKQLPIGNVSRYDFIANIHRGDAIPVAHFSPNFLGWNRVYLLIYENALRQIDPTVTVPYFASDLDDPLEDPTHSVIWSDIFLGNGDGVVRTGPYGNWKTPSGPLVRNIGSMGQLLSSSRIGRILSKNRTEDISEPTAPYDTNLERQQYLVNRWIGGGGGQMSDLNSAAHDPAYFNHLAYVDYIWEQFRMLQRQQGINPAKDYPVGRGIPSTTEPIGFGTLQNIDGYSSYFTESVYTYEYLPECSIDHTDCGSVYLRCDTTVHVPRCVSLTRHEWNLHLKATGQLGTSPSLGGFSFGQSALPVQSDNKQCPSSDRGIQNRYRVDDMTDIREWVYIPVEILSRRPPEKAIYDSYPVFHSNVIYDGDVYSPDAYRVLRNTLHTVRLGKYDYCKDTSSNAGKIFIKSEGLNYYGSYQEYAIVDNRLALSSSTAYVAVRSPELGMTQTLITAHDSCGRMCSAYCKMKGRNEYQPCHGALQMTSATPKQYSVNFGEVIENTWEFYKKRYFPKVKEDNVFIKFFCSYNEYWPKKIEKSPTIMSSSKTSNQKMHQLKSSGVQGSVKKTFNEVKPSIRLNTGVQPQNTNTVPLPQRTNTEPQLRTNSAPKQRTNTAPQQRTNTATQQRTNTGSQQRTNTAPQQRTNTASQQMTNTVPQQRTNTAPQQRTNTATLQRSNTAPQLRTNTAPQQRTNNIPQQRTNTVPQQRMTQNNSPPIVSSNMGANTHQSQNQMLPNSGSTHNAGQGGIRNPGCLLGHGCIVAGSCRTCTHGQKIACIKSSTLFAHCQGTSLLIRRCLSNSRFDSVTGTCIMIEHAANGVNPGGVNWSSMKMISPLLVIFCCILAVKSETCLGSKEKSIISGIKSAIKTLEEKLEGKSPSCKAGWKEYKDNCYFFSSGTKPWHEAERECRRIGGYLAQITDSTENTWLADMITSKKVKQQYYWIGATDFKEGEWRWVNDLSKVHYTSWNSGNPDNYHGKEDCAHIWYHKSNKWNDAECEASLGNLTVSHTPECFKKSGVNGK</sequence>
<reference evidence="7" key="1">
    <citation type="submission" date="2018-11" db="EMBL/GenBank/DDBJ databases">
        <authorList>
            <person name="Alioto T."/>
            <person name="Alioto T."/>
        </authorList>
    </citation>
    <scope>NUCLEOTIDE SEQUENCE</scope>
</reference>
<dbReference type="Gene3D" id="1.10.1280.10">
    <property type="entry name" value="Di-copper center containing domain from catechol oxidase"/>
    <property type="match status" value="1"/>
</dbReference>
<dbReference type="InterPro" id="IPR016187">
    <property type="entry name" value="CTDL_fold"/>
</dbReference>
<dbReference type="InterPro" id="IPR016186">
    <property type="entry name" value="C-type_lectin-like/link_sf"/>
</dbReference>
<name>A0A8B6FC39_MYTGA</name>
<feature type="compositionally biased region" description="Polar residues" evidence="4">
    <location>
        <begin position="767"/>
        <end position="845"/>
    </location>
</feature>
<accession>A0A8B6FC39</accession>
<dbReference type="InterPro" id="IPR002227">
    <property type="entry name" value="Tyrosinase_Cu-bd"/>
</dbReference>
<evidence type="ECO:0000256" key="5">
    <source>
        <dbReference type="SAM" id="SignalP"/>
    </source>
</evidence>
<dbReference type="SUPFAM" id="SSF48056">
    <property type="entry name" value="Di-copper centre-containing domain"/>
    <property type="match status" value="1"/>
</dbReference>